<gene>
    <name evidence="14" type="ORF">GPM918_LOCUS7018</name>
    <name evidence="15" type="ORF">SRO942_LOCUS7018</name>
</gene>
<dbReference type="GO" id="GO:0106050">
    <property type="term" value="F:tRNA 2'-O-methyltransferase activity"/>
    <property type="evidence" value="ECO:0007669"/>
    <property type="project" value="UniProtKB-UniRule"/>
</dbReference>
<evidence type="ECO:0000256" key="12">
    <source>
        <dbReference type="RuleBase" id="RU367103"/>
    </source>
</evidence>
<evidence type="ECO:0000313" key="15">
    <source>
        <dbReference type="EMBL" id="CAF3656821.1"/>
    </source>
</evidence>
<comment type="function">
    <text evidence="12">tRNA methylase which 2'-O-methylates cytidine(4) in tRNA(Pro) and tRNA(Gly)(GCC), and adenosine(4) in tRNA(His).</text>
</comment>
<keyword evidence="4 12" id="KW-0949">S-adenosyl-L-methionine</keyword>
<dbReference type="EMBL" id="CAJOBC010001117">
    <property type="protein sequence ID" value="CAF3656821.1"/>
    <property type="molecule type" value="Genomic_DNA"/>
</dbReference>
<keyword evidence="8 12" id="KW-0862">Zinc</keyword>
<dbReference type="GO" id="GO:0030488">
    <property type="term" value="P:tRNA methylation"/>
    <property type="evidence" value="ECO:0007669"/>
    <property type="project" value="InterPro"/>
</dbReference>
<keyword evidence="7 12" id="KW-0863">Zinc-finger</keyword>
<dbReference type="EMBL" id="CAJNOQ010001117">
    <property type="protein sequence ID" value="CAF0869386.1"/>
    <property type="molecule type" value="Genomic_DNA"/>
</dbReference>
<dbReference type="Pfam" id="PF05253">
    <property type="entry name" value="zf-U11-48K"/>
    <property type="match status" value="1"/>
</dbReference>
<dbReference type="InterPro" id="IPR039044">
    <property type="entry name" value="Trm13"/>
</dbReference>
<reference evidence="14" key="1">
    <citation type="submission" date="2021-02" db="EMBL/GenBank/DDBJ databases">
        <authorList>
            <person name="Nowell W R."/>
        </authorList>
    </citation>
    <scope>NUCLEOTIDE SEQUENCE</scope>
</reference>
<accession>A0A813XKA3</accession>
<dbReference type="AlphaFoldDB" id="A0A813XKA3"/>
<dbReference type="Proteomes" id="UP000681722">
    <property type="component" value="Unassembled WGS sequence"/>
</dbReference>
<evidence type="ECO:0000259" key="13">
    <source>
        <dbReference type="PROSITE" id="PS51800"/>
    </source>
</evidence>
<dbReference type="GO" id="GO:0008270">
    <property type="term" value="F:zinc ion binding"/>
    <property type="evidence" value="ECO:0007669"/>
    <property type="project" value="UniProtKB-KW"/>
</dbReference>
<evidence type="ECO:0000256" key="2">
    <source>
        <dbReference type="ARBA" id="ARBA00022603"/>
    </source>
</evidence>
<evidence type="ECO:0000256" key="11">
    <source>
        <dbReference type="ARBA" id="ARBA00049393"/>
    </source>
</evidence>
<evidence type="ECO:0000313" key="16">
    <source>
        <dbReference type="Proteomes" id="UP000663829"/>
    </source>
</evidence>
<evidence type="ECO:0000313" key="14">
    <source>
        <dbReference type="EMBL" id="CAF0869386.1"/>
    </source>
</evidence>
<feature type="domain" description="CHHC U11-48K-type" evidence="13">
    <location>
        <begin position="51"/>
        <end position="78"/>
    </location>
</feature>
<dbReference type="InterPro" id="IPR007871">
    <property type="entry name" value="Methyltransferase_TRM13"/>
</dbReference>
<comment type="similarity">
    <text evidence="1 12">Belongs to the methyltransferase TRM13 family.</text>
</comment>
<dbReference type="EC" id="2.1.1.225" evidence="12"/>
<sequence>MTSTVKRECVYICPKKNRKCRIHASYSISPYCAEHLLHDPDLNEETKRSLRCPCPLSPSHSVDPSDLKRHLKVCNQRQIILGPFHRLLYNSALKDEVIEDNNDYPDILKEIDDEQLDLLIKKLEYLHDSTVEQSANTYKIHDVIQTELNKEDCGFKTRKHLEQIGSLIGQLDTLNLLNDDTCYVELGAGRGKTSHFLSMCLTEKINIDFVLIERDHQRYKFDSYHREGQQAGPPFIRYRMDIRDLYLPEIPIIKQKQSNIVVLSKHLCGSGTDLALRCVVNIIKEIPFIKAVVIAICCHHCINWTEYVGKQFFIENNFTPREFYFVRALTSWSTCENRYNQKLSDDRLLFNMKKDESIEKSSYSKRRFYSIQRQEEIGEKAKRLLDWGRVLYLKKNGFDAHLNIYASKIITLENVAIVAQPKESQVQDT</sequence>
<keyword evidence="3 12" id="KW-0808">Transferase</keyword>
<dbReference type="PANTHER" id="PTHR12998">
    <property type="entry name" value="TRNA:M(4)X MODIFICATION ENZYME TRM13 HOMOLOG"/>
    <property type="match status" value="1"/>
</dbReference>
<dbReference type="OrthoDB" id="258806at2759"/>
<proteinExistence type="inferred from homology"/>
<keyword evidence="6 12" id="KW-0479">Metal-binding</keyword>
<keyword evidence="16" id="KW-1185">Reference proteome</keyword>
<dbReference type="Proteomes" id="UP000663829">
    <property type="component" value="Unassembled WGS sequence"/>
</dbReference>
<evidence type="ECO:0000256" key="4">
    <source>
        <dbReference type="ARBA" id="ARBA00022691"/>
    </source>
</evidence>
<keyword evidence="2 12" id="KW-0489">Methyltransferase</keyword>
<comment type="catalytic activity">
    <reaction evidence="10 12">
        <text>cytidine(4) in tRNA(Gly)(GCC) + S-adenosyl-L-methionine = 2'-O-methylcytidine(4) in tRNA(Gly)(GCC) + S-adenosyl-L-homocysteine + H(+)</text>
        <dbReference type="Rhea" id="RHEA:43192"/>
        <dbReference type="Rhea" id="RHEA-COMP:10399"/>
        <dbReference type="Rhea" id="RHEA-COMP:10400"/>
        <dbReference type="ChEBI" id="CHEBI:15378"/>
        <dbReference type="ChEBI" id="CHEBI:57856"/>
        <dbReference type="ChEBI" id="CHEBI:59789"/>
        <dbReference type="ChEBI" id="CHEBI:74495"/>
        <dbReference type="ChEBI" id="CHEBI:82748"/>
        <dbReference type="EC" id="2.1.1.225"/>
    </reaction>
</comment>
<evidence type="ECO:0000256" key="3">
    <source>
        <dbReference type="ARBA" id="ARBA00022679"/>
    </source>
</evidence>
<evidence type="ECO:0000256" key="7">
    <source>
        <dbReference type="ARBA" id="ARBA00022771"/>
    </source>
</evidence>
<evidence type="ECO:0000256" key="5">
    <source>
        <dbReference type="ARBA" id="ARBA00022694"/>
    </source>
</evidence>
<comment type="catalytic activity">
    <reaction evidence="11 12">
        <text>adenosine(4) in tRNA(His) + S-adenosyl-L-methionine = 2'-O-methyladenosine(4) in tRNA(His) + S-adenosyl-L-homocysteine + H(+)</text>
        <dbReference type="Rhea" id="RHEA:43196"/>
        <dbReference type="Rhea" id="RHEA-COMP:10401"/>
        <dbReference type="Rhea" id="RHEA-COMP:10402"/>
        <dbReference type="ChEBI" id="CHEBI:15378"/>
        <dbReference type="ChEBI" id="CHEBI:57856"/>
        <dbReference type="ChEBI" id="CHEBI:59789"/>
        <dbReference type="ChEBI" id="CHEBI:74411"/>
        <dbReference type="ChEBI" id="CHEBI:74477"/>
        <dbReference type="EC" id="2.1.1.225"/>
    </reaction>
</comment>
<organism evidence="14 16">
    <name type="scientific">Didymodactylos carnosus</name>
    <dbReference type="NCBI Taxonomy" id="1234261"/>
    <lineage>
        <taxon>Eukaryota</taxon>
        <taxon>Metazoa</taxon>
        <taxon>Spiralia</taxon>
        <taxon>Gnathifera</taxon>
        <taxon>Rotifera</taxon>
        <taxon>Eurotatoria</taxon>
        <taxon>Bdelloidea</taxon>
        <taxon>Philodinida</taxon>
        <taxon>Philodinidae</taxon>
        <taxon>Didymodactylos</taxon>
    </lineage>
</organism>
<comment type="caution">
    <text evidence="14">The sequence shown here is derived from an EMBL/GenBank/DDBJ whole genome shotgun (WGS) entry which is preliminary data.</text>
</comment>
<dbReference type="InterPro" id="IPR022776">
    <property type="entry name" value="TRM13/UPF0224_CHHC_Znf_dom"/>
</dbReference>
<protein>
    <recommendedName>
        <fullName evidence="12">tRNA:m(4)X modification enzyme TRM13</fullName>
        <ecNumber evidence="12">2.1.1.225</ecNumber>
    </recommendedName>
</protein>
<dbReference type="PANTHER" id="PTHR12998:SF0">
    <property type="entry name" value="TRNA:M(4)X MODIFICATION ENZYME TRM13 HOMOLOG"/>
    <property type="match status" value="1"/>
</dbReference>
<comment type="catalytic activity">
    <reaction evidence="9 12">
        <text>cytidine(4) in tRNA(Pro) + S-adenosyl-L-methionine = 2'-O-methylcytidine(4) in tRNA(Pro) + S-adenosyl-L-homocysteine + H(+)</text>
        <dbReference type="Rhea" id="RHEA:32767"/>
        <dbReference type="Rhea" id="RHEA-COMP:10397"/>
        <dbReference type="Rhea" id="RHEA-COMP:10398"/>
        <dbReference type="ChEBI" id="CHEBI:15378"/>
        <dbReference type="ChEBI" id="CHEBI:57856"/>
        <dbReference type="ChEBI" id="CHEBI:59789"/>
        <dbReference type="ChEBI" id="CHEBI:74495"/>
        <dbReference type="ChEBI" id="CHEBI:82748"/>
        <dbReference type="EC" id="2.1.1.225"/>
    </reaction>
</comment>
<evidence type="ECO:0000256" key="9">
    <source>
        <dbReference type="ARBA" id="ARBA00048165"/>
    </source>
</evidence>
<dbReference type="PROSITE" id="PS51800">
    <property type="entry name" value="ZF_CHHC_U11_48K"/>
    <property type="match status" value="1"/>
</dbReference>
<evidence type="ECO:0000256" key="10">
    <source>
        <dbReference type="ARBA" id="ARBA00048635"/>
    </source>
</evidence>
<evidence type="ECO:0000256" key="1">
    <source>
        <dbReference type="ARBA" id="ARBA00005265"/>
    </source>
</evidence>
<evidence type="ECO:0000256" key="6">
    <source>
        <dbReference type="ARBA" id="ARBA00022723"/>
    </source>
</evidence>
<name>A0A813XKA3_9BILA</name>
<evidence type="ECO:0000256" key="8">
    <source>
        <dbReference type="ARBA" id="ARBA00022833"/>
    </source>
</evidence>
<keyword evidence="5 12" id="KW-0819">tRNA processing</keyword>
<dbReference type="Pfam" id="PF05206">
    <property type="entry name" value="TRM13"/>
    <property type="match status" value="1"/>
</dbReference>